<dbReference type="InterPro" id="IPR014914">
    <property type="entry name" value="RES_dom"/>
</dbReference>
<evidence type="ECO:0000313" key="2">
    <source>
        <dbReference type="EMBL" id="TVO36517.1"/>
    </source>
</evidence>
<dbReference type="AlphaFoldDB" id="A0A557P7A8"/>
<accession>A0A557P7A8</accession>
<reference evidence="2 3" key="1">
    <citation type="submission" date="2019-07" db="EMBL/GenBank/DDBJ databases">
        <title>The draft genome sequence of Vibrio algivorus M1486.</title>
        <authorList>
            <person name="Meng X."/>
        </authorList>
    </citation>
    <scope>NUCLEOTIDE SEQUENCE [LARGE SCALE GENOMIC DNA]</scope>
    <source>
        <strain evidence="2 3">M1486</strain>
    </source>
</reference>
<feature type="domain" description="RES" evidence="1">
    <location>
        <begin position="77"/>
        <end position="207"/>
    </location>
</feature>
<protein>
    <submittedName>
        <fullName evidence="2">RES domain-containing protein</fullName>
    </submittedName>
</protein>
<comment type="caution">
    <text evidence="2">The sequence shown here is derived from an EMBL/GenBank/DDBJ whole genome shotgun (WGS) entry which is preliminary data.</text>
</comment>
<organism evidence="2 3">
    <name type="scientific">Vibrio algivorus</name>
    <dbReference type="NCBI Taxonomy" id="1667024"/>
    <lineage>
        <taxon>Bacteria</taxon>
        <taxon>Pseudomonadati</taxon>
        <taxon>Pseudomonadota</taxon>
        <taxon>Gammaproteobacteria</taxon>
        <taxon>Vibrionales</taxon>
        <taxon>Vibrionaceae</taxon>
        <taxon>Vibrio</taxon>
    </lineage>
</organism>
<dbReference type="OrthoDB" id="9795903at2"/>
<gene>
    <name evidence="2" type="ORF">FOF44_09265</name>
</gene>
<evidence type="ECO:0000313" key="3">
    <source>
        <dbReference type="Proteomes" id="UP000319828"/>
    </source>
</evidence>
<proteinExistence type="predicted"/>
<evidence type="ECO:0000259" key="1">
    <source>
        <dbReference type="SMART" id="SM00953"/>
    </source>
</evidence>
<dbReference type="SMART" id="SM00953">
    <property type="entry name" value="RES"/>
    <property type="match status" value="1"/>
</dbReference>
<dbReference type="Pfam" id="PF08808">
    <property type="entry name" value="RES"/>
    <property type="match status" value="1"/>
</dbReference>
<dbReference type="Proteomes" id="UP000319828">
    <property type="component" value="Unassembled WGS sequence"/>
</dbReference>
<dbReference type="EMBL" id="VMKJ01000016">
    <property type="protein sequence ID" value="TVO36517.1"/>
    <property type="molecule type" value="Genomic_DNA"/>
</dbReference>
<sequence>MGVNVTSVVQGFRLIPSKYPTINLFDDVANEDEFAALYELQALTNPRLANELGDMSLLDQKEIPFHCKRGRSYAIAAFTHINRDGSRFANGQHGMLYIADNEKTATREVQFHQAKYWSNVIGLKYDRIIFRTLKFTFDDSNCVDITDKPMSDLIYDPDNYLAAQKFGLEIYMNRVETTGIKYNSVRSDKGVCWALSTPYVVQDVIQCSHTEMVWNGTDIKHVDKIKPMKL</sequence>
<name>A0A557P7A8_9VIBR</name>